<sequence length="189" mass="20900">MSELNMSRQIKEIRKRYGLSQQAFARLLGIGEASITRYESGIAPTKANANLIRAAMIPEFMAGCLERDGDALTPKQRASVEKIVYAEITFDEEGEIMDMTDIYELTLQQEVLNETAWDVMAQISRARAAARANGDSALAMVYDDIEQQVARLVPAILSEKSGNRDSLGEIRGQLIGFQKLLETQLAKAA</sequence>
<accession>A0A7C8FVZ4</accession>
<comment type="caution">
    <text evidence="2">The sequence shown here is derived from an EMBL/GenBank/DDBJ whole genome shotgun (WGS) entry which is preliminary data.</text>
</comment>
<dbReference type="InterPro" id="IPR001387">
    <property type="entry name" value="Cro/C1-type_HTH"/>
</dbReference>
<evidence type="ECO:0000313" key="3">
    <source>
        <dbReference type="Proteomes" id="UP000479639"/>
    </source>
</evidence>
<dbReference type="CDD" id="cd00093">
    <property type="entry name" value="HTH_XRE"/>
    <property type="match status" value="1"/>
</dbReference>
<dbReference type="InterPro" id="IPR010982">
    <property type="entry name" value="Lambda_DNA-bd_dom_sf"/>
</dbReference>
<name>A0A7C8FVZ4_9ACTN</name>
<keyword evidence="3" id="KW-1185">Reference proteome</keyword>
<dbReference type="Proteomes" id="UP000479639">
    <property type="component" value="Unassembled WGS sequence"/>
</dbReference>
<organism evidence="2 3">
    <name type="scientific">Adlercreutzia muris</name>
    <dbReference type="NCBI Taxonomy" id="1796610"/>
    <lineage>
        <taxon>Bacteria</taxon>
        <taxon>Bacillati</taxon>
        <taxon>Actinomycetota</taxon>
        <taxon>Coriobacteriia</taxon>
        <taxon>Eggerthellales</taxon>
        <taxon>Eggerthellaceae</taxon>
        <taxon>Adlercreutzia</taxon>
    </lineage>
</organism>
<dbReference type="EMBL" id="WAJS01000028">
    <property type="protein sequence ID" value="KAB1643333.1"/>
    <property type="molecule type" value="Genomic_DNA"/>
</dbReference>
<dbReference type="RefSeq" id="WP_135970124.1">
    <property type="nucleotide sequence ID" value="NZ_CAKODJ010000027.1"/>
</dbReference>
<protein>
    <submittedName>
        <fullName evidence="2">Helix-turn-helix domain-containing protein</fullName>
    </submittedName>
</protein>
<dbReference type="Gene3D" id="1.10.260.40">
    <property type="entry name" value="lambda repressor-like DNA-binding domains"/>
    <property type="match status" value="1"/>
</dbReference>
<dbReference type="SMART" id="SM00530">
    <property type="entry name" value="HTH_XRE"/>
    <property type="match status" value="1"/>
</dbReference>
<evidence type="ECO:0000313" key="2">
    <source>
        <dbReference type="EMBL" id="KAB1643333.1"/>
    </source>
</evidence>
<dbReference type="SUPFAM" id="SSF47413">
    <property type="entry name" value="lambda repressor-like DNA-binding domains"/>
    <property type="match status" value="1"/>
</dbReference>
<dbReference type="AlphaFoldDB" id="A0A7C8FVZ4"/>
<dbReference type="PROSITE" id="PS50943">
    <property type="entry name" value="HTH_CROC1"/>
    <property type="match status" value="1"/>
</dbReference>
<proteinExistence type="predicted"/>
<feature type="domain" description="HTH cro/C1-type" evidence="1">
    <location>
        <begin position="10"/>
        <end position="52"/>
    </location>
</feature>
<gene>
    <name evidence="2" type="ORF">F8D48_08820</name>
</gene>
<evidence type="ECO:0000259" key="1">
    <source>
        <dbReference type="PROSITE" id="PS50943"/>
    </source>
</evidence>
<dbReference type="GO" id="GO:0003677">
    <property type="term" value="F:DNA binding"/>
    <property type="evidence" value="ECO:0007669"/>
    <property type="project" value="InterPro"/>
</dbReference>
<dbReference type="Pfam" id="PF01381">
    <property type="entry name" value="HTH_3"/>
    <property type="match status" value="1"/>
</dbReference>
<reference evidence="2 3" key="1">
    <citation type="submission" date="2019-09" db="EMBL/GenBank/DDBJ databases">
        <title>Whole genome shotgun sequencing (WGS) of Ellagibacter isourolithinifaciens DSM 104140(T) and Adlercreutzia muris DSM 29508(T).</title>
        <authorList>
            <person name="Stoll D.A."/>
            <person name="Danylec N."/>
            <person name="Huch M."/>
        </authorList>
    </citation>
    <scope>NUCLEOTIDE SEQUENCE [LARGE SCALE GENOMIC DNA]</scope>
    <source>
        <strain evidence="2 3">DSM 29508</strain>
    </source>
</reference>